<dbReference type="InterPro" id="IPR005123">
    <property type="entry name" value="Oxoglu/Fe-dep_dioxygenase_dom"/>
</dbReference>
<organism evidence="4 5">
    <name type="scientific">Orbilia oligospora</name>
    <name type="common">Nematode-trapping fungus</name>
    <name type="synonym">Arthrobotrys oligospora</name>
    <dbReference type="NCBI Taxonomy" id="2813651"/>
    <lineage>
        <taxon>Eukaryota</taxon>
        <taxon>Fungi</taxon>
        <taxon>Dikarya</taxon>
        <taxon>Ascomycota</taxon>
        <taxon>Pezizomycotina</taxon>
        <taxon>Orbiliomycetes</taxon>
        <taxon>Orbiliales</taxon>
        <taxon>Orbiliaceae</taxon>
        <taxon>Orbilia</taxon>
    </lineage>
</organism>
<feature type="region of interest" description="Disordered" evidence="2">
    <location>
        <begin position="327"/>
        <end position="366"/>
    </location>
</feature>
<feature type="binding site" evidence="1">
    <location>
        <position position="208"/>
    </location>
    <ligand>
        <name>2-oxoglutarate</name>
        <dbReference type="ChEBI" id="CHEBI:16810"/>
    </ligand>
</feature>
<dbReference type="PANTHER" id="PTHR31573">
    <property type="entry name" value="ALPHA-KETOGLUTARATE-DEPENDENT DIOXYGENASE ALKB HOMOLOG 2"/>
    <property type="match status" value="1"/>
</dbReference>
<name>A0A7C8K7M6_ORBOL</name>
<feature type="binding site" evidence="1">
    <location>
        <position position="196"/>
    </location>
    <ligand>
        <name>2-oxoglutarate</name>
        <dbReference type="ChEBI" id="CHEBI:16810"/>
    </ligand>
</feature>
<feature type="binding site" evidence="1">
    <location>
        <position position="284"/>
    </location>
    <ligand>
        <name>2-oxoglutarate</name>
        <dbReference type="ChEBI" id="CHEBI:16810"/>
    </ligand>
</feature>
<dbReference type="PROSITE" id="PS51471">
    <property type="entry name" value="FE2OG_OXY"/>
    <property type="match status" value="1"/>
</dbReference>
<feature type="binding site" evidence="1">
    <location>
        <position position="290"/>
    </location>
    <ligand>
        <name>2-oxoglutarate</name>
        <dbReference type="ChEBI" id="CHEBI:16810"/>
    </ligand>
</feature>
<dbReference type="PANTHER" id="PTHR31573:SF1">
    <property type="entry name" value="DNA OXIDATIVE DEMETHYLASE ALKBH2"/>
    <property type="match status" value="1"/>
</dbReference>
<evidence type="ECO:0000259" key="3">
    <source>
        <dbReference type="PROSITE" id="PS51471"/>
    </source>
</evidence>
<proteinExistence type="predicted"/>
<dbReference type="GO" id="GO:0051747">
    <property type="term" value="F:cytosine C-5 DNA demethylase activity"/>
    <property type="evidence" value="ECO:0007669"/>
    <property type="project" value="TreeGrafter"/>
</dbReference>
<feature type="region of interest" description="Disordered" evidence="2">
    <location>
        <begin position="1"/>
        <end position="45"/>
    </location>
</feature>
<feature type="binding site" evidence="1">
    <location>
        <position position="211"/>
    </location>
    <ligand>
        <name>substrate</name>
    </ligand>
</feature>
<dbReference type="AlphaFoldDB" id="A0A7C8K7M6"/>
<feature type="compositionally biased region" description="Basic and acidic residues" evidence="2">
    <location>
        <begin position="343"/>
        <end position="352"/>
    </location>
</feature>
<dbReference type="InterPro" id="IPR032852">
    <property type="entry name" value="ALKBH2"/>
</dbReference>
<feature type="compositionally biased region" description="Low complexity" evidence="2">
    <location>
        <begin position="32"/>
        <end position="45"/>
    </location>
</feature>
<evidence type="ECO:0000256" key="1">
    <source>
        <dbReference type="PIRSR" id="PIRSR632852-1"/>
    </source>
</evidence>
<comment type="caution">
    <text evidence="4">The sequence shown here is derived from an EMBL/GenBank/DDBJ whole genome shotgun (WGS) entry which is preliminary data.</text>
</comment>
<dbReference type="EMBL" id="JAABOE010000117">
    <property type="protein sequence ID" value="KAF3163956.1"/>
    <property type="molecule type" value="Genomic_DNA"/>
</dbReference>
<dbReference type="GO" id="GO:0035516">
    <property type="term" value="F:broad specificity oxidative DNA demethylase activity"/>
    <property type="evidence" value="ECO:0007669"/>
    <property type="project" value="TreeGrafter"/>
</dbReference>
<protein>
    <recommendedName>
        <fullName evidence="3">Fe2OG dioxygenase domain-containing protein</fullName>
    </recommendedName>
</protein>
<dbReference type="InterPro" id="IPR027450">
    <property type="entry name" value="AlkB-like"/>
</dbReference>
<feature type="binding site" evidence="1">
    <location>
        <position position="198"/>
    </location>
    <ligand>
        <name>2-oxoglutarate</name>
        <dbReference type="ChEBI" id="CHEBI:16810"/>
    </ligand>
</feature>
<feature type="domain" description="Fe2OG dioxygenase" evidence="3">
    <location>
        <begin position="189"/>
        <end position="293"/>
    </location>
</feature>
<dbReference type="Pfam" id="PF13532">
    <property type="entry name" value="2OG-FeII_Oxy_2"/>
    <property type="match status" value="1"/>
</dbReference>
<dbReference type="Proteomes" id="UP000479691">
    <property type="component" value="Unassembled WGS sequence"/>
</dbReference>
<evidence type="ECO:0000313" key="5">
    <source>
        <dbReference type="Proteomes" id="UP000479691"/>
    </source>
</evidence>
<feature type="binding site" evidence="1">
    <location>
        <position position="266"/>
    </location>
    <ligand>
        <name>2-oxoglutarate</name>
        <dbReference type="ChEBI" id="CHEBI:16810"/>
    </ligand>
</feature>
<dbReference type="GO" id="GO:0006307">
    <property type="term" value="P:DNA alkylation repair"/>
    <property type="evidence" value="ECO:0007669"/>
    <property type="project" value="TreeGrafter"/>
</dbReference>
<dbReference type="InterPro" id="IPR037151">
    <property type="entry name" value="AlkB-like_sf"/>
</dbReference>
<evidence type="ECO:0000313" key="4">
    <source>
        <dbReference type="EMBL" id="KAF3163956.1"/>
    </source>
</evidence>
<reference evidence="4 5" key="1">
    <citation type="submission" date="2019-06" db="EMBL/GenBank/DDBJ databases">
        <authorList>
            <person name="Palmer J.M."/>
        </authorList>
    </citation>
    <scope>NUCLEOTIDE SEQUENCE [LARGE SCALE GENOMIC DNA]</scope>
    <source>
        <strain evidence="4 5">TWF788</strain>
    </source>
</reference>
<dbReference type="GO" id="GO:0008198">
    <property type="term" value="F:ferrous iron binding"/>
    <property type="evidence" value="ECO:0007669"/>
    <property type="project" value="TreeGrafter"/>
</dbReference>
<evidence type="ECO:0000256" key="2">
    <source>
        <dbReference type="SAM" id="MobiDB-lite"/>
    </source>
</evidence>
<gene>
    <name evidence="4" type="ORF">TWF788_001266</name>
</gene>
<accession>A0A7C8K7M6</accession>
<sequence>MSKRPISSFFTKLPPVSKRPRLTPPPQEESQESTPPTTHPSYPHPISSLPPSLLTLLDTYSRPTPRSITKTDLELTFHQPFFPSSTAKSLYCFLRSTLPFYRVTYNIKRGDLETTVKTPRYTTVFGVDNHSYFSPADKDGNYDGISLLDSKTKKPISNERYKSCTCRPRPIPQCLEVLKNIVERESGETFNFVLVNYYADCGDSISYHSDDESFLGPNPTIASLSLGTTRDFLMKHKEDKSLNIKLPLSNGELIIMKGATQRKWLHSIPKRSSTITGGWTNGGRINITFRKGMEIACTGNYYRYNVGNGPVYRWDERKAEMVVYEGEGKGDGGSSVLTSRSGIVRDKTKDNELMSGGGGFEAEKKK</sequence>
<dbReference type="SUPFAM" id="SSF51197">
    <property type="entry name" value="Clavaminate synthase-like"/>
    <property type="match status" value="1"/>
</dbReference>
<feature type="binding site" evidence="1">
    <location>
        <position position="288"/>
    </location>
    <ligand>
        <name>2-oxoglutarate</name>
        <dbReference type="ChEBI" id="CHEBI:16810"/>
    </ligand>
</feature>
<dbReference type="Gene3D" id="2.60.120.590">
    <property type="entry name" value="Alpha-ketoglutarate-dependent dioxygenase AlkB-like"/>
    <property type="match status" value="1"/>
</dbReference>